<organism evidence="2 3">
    <name type="scientific">Lymnaea stagnalis</name>
    <name type="common">Great pond snail</name>
    <name type="synonym">Helix stagnalis</name>
    <dbReference type="NCBI Taxonomy" id="6523"/>
    <lineage>
        <taxon>Eukaryota</taxon>
        <taxon>Metazoa</taxon>
        <taxon>Spiralia</taxon>
        <taxon>Lophotrochozoa</taxon>
        <taxon>Mollusca</taxon>
        <taxon>Gastropoda</taxon>
        <taxon>Heterobranchia</taxon>
        <taxon>Euthyneura</taxon>
        <taxon>Panpulmonata</taxon>
        <taxon>Hygrophila</taxon>
        <taxon>Lymnaeoidea</taxon>
        <taxon>Lymnaeidae</taxon>
        <taxon>Lymnaea</taxon>
    </lineage>
</organism>
<evidence type="ECO:0000256" key="1">
    <source>
        <dbReference type="SAM" id="MobiDB-lite"/>
    </source>
</evidence>
<evidence type="ECO:0000313" key="3">
    <source>
        <dbReference type="Proteomes" id="UP001497497"/>
    </source>
</evidence>
<protein>
    <submittedName>
        <fullName evidence="2">Uncharacterized protein</fullName>
    </submittedName>
</protein>
<accession>A0AAV2IAR8</accession>
<dbReference type="Proteomes" id="UP001497497">
    <property type="component" value="Unassembled WGS sequence"/>
</dbReference>
<proteinExistence type="predicted"/>
<feature type="non-terminal residue" evidence="2">
    <location>
        <position position="73"/>
    </location>
</feature>
<reference evidence="2 3" key="1">
    <citation type="submission" date="2024-04" db="EMBL/GenBank/DDBJ databases">
        <authorList>
            <consortium name="Genoscope - CEA"/>
            <person name="William W."/>
        </authorList>
    </citation>
    <scope>NUCLEOTIDE SEQUENCE [LARGE SCALE GENOMIC DNA]</scope>
</reference>
<keyword evidence="3" id="KW-1185">Reference proteome</keyword>
<evidence type="ECO:0000313" key="2">
    <source>
        <dbReference type="EMBL" id="CAL1542948.1"/>
    </source>
</evidence>
<sequence length="73" mass="8204">MNVEGGMYISPEFQLGQVYMGDEVDSETDQTILYRPVYVCVSGDNSSHSRTDAHLLQVPPRQVSRSRENIRGS</sequence>
<name>A0AAV2IAR8_LYMST</name>
<dbReference type="EMBL" id="CAXITT010000516">
    <property type="protein sequence ID" value="CAL1542948.1"/>
    <property type="molecule type" value="Genomic_DNA"/>
</dbReference>
<feature type="region of interest" description="Disordered" evidence="1">
    <location>
        <begin position="44"/>
        <end position="73"/>
    </location>
</feature>
<comment type="caution">
    <text evidence="2">The sequence shown here is derived from an EMBL/GenBank/DDBJ whole genome shotgun (WGS) entry which is preliminary data.</text>
</comment>
<dbReference type="AlphaFoldDB" id="A0AAV2IAR8"/>
<gene>
    <name evidence="2" type="ORF">GSLYS_00016482001</name>
</gene>